<dbReference type="Proteomes" id="UP000567067">
    <property type="component" value="Unassembled WGS sequence"/>
</dbReference>
<accession>A0A7W3SQ10</accession>
<keyword evidence="2" id="KW-1185">Reference proteome</keyword>
<sequence>MIPNSQMAVAIAALHYDRKVVALLIRSRSQECELFIVKCCGKSY</sequence>
<name>A0A7W3SQ10_9BACL</name>
<comment type="caution">
    <text evidence="1">The sequence shown here is derived from an EMBL/GenBank/DDBJ whole genome shotgun (WGS) entry which is preliminary data.</text>
</comment>
<evidence type="ECO:0000313" key="1">
    <source>
        <dbReference type="EMBL" id="MBA9083954.1"/>
    </source>
</evidence>
<gene>
    <name evidence="1" type="ORF">FHR92_000408</name>
</gene>
<evidence type="ECO:0000313" key="2">
    <source>
        <dbReference type="Proteomes" id="UP000567067"/>
    </source>
</evidence>
<proteinExistence type="predicted"/>
<dbReference type="RefSeq" id="WP_281376915.1">
    <property type="nucleotide sequence ID" value="NZ_JACJIP010000002.1"/>
</dbReference>
<protein>
    <submittedName>
        <fullName evidence="1">Uncharacterized protein</fullName>
    </submittedName>
</protein>
<dbReference type="AlphaFoldDB" id="A0A7W3SQ10"/>
<reference evidence="1 2" key="1">
    <citation type="submission" date="2020-08" db="EMBL/GenBank/DDBJ databases">
        <title>Genomic Encyclopedia of Type Strains, Phase III (KMG-III): the genomes of soil and plant-associated and newly described type strains.</title>
        <authorList>
            <person name="Whitman W."/>
        </authorList>
    </citation>
    <scope>NUCLEOTIDE SEQUENCE [LARGE SCALE GENOMIC DNA]</scope>
    <source>
        <strain evidence="1 2">CECT 8693</strain>
    </source>
</reference>
<dbReference type="EMBL" id="JACJIP010000002">
    <property type="protein sequence ID" value="MBA9083954.1"/>
    <property type="molecule type" value="Genomic_DNA"/>
</dbReference>
<organism evidence="1 2">
    <name type="scientific">Fontibacillus solani</name>
    <dbReference type="NCBI Taxonomy" id="1572857"/>
    <lineage>
        <taxon>Bacteria</taxon>
        <taxon>Bacillati</taxon>
        <taxon>Bacillota</taxon>
        <taxon>Bacilli</taxon>
        <taxon>Bacillales</taxon>
        <taxon>Paenibacillaceae</taxon>
        <taxon>Fontibacillus</taxon>
    </lineage>
</organism>